<reference evidence="2" key="1">
    <citation type="journal article" date="2024" name="Proc. Natl. Acad. Sci. U.S.A.">
        <title>Extraordinary preservation of gene collinearity over three hundred million years revealed in homosporous lycophytes.</title>
        <authorList>
            <person name="Li C."/>
            <person name="Wickell D."/>
            <person name="Kuo L.Y."/>
            <person name="Chen X."/>
            <person name="Nie B."/>
            <person name="Liao X."/>
            <person name="Peng D."/>
            <person name="Ji J."/>
            <person name="Jenkins J."/>
            <person name="Williams M."/>
            <person name="Shu S."/>
            <person name="Plott C."/>
            <person name="Barry K."/>
            <person name="Rajasekar S."/>
            <person name="Grimwood J."/>
            <person name="Han X."/>
            <person name="Sun S."/>
            <person name="Hou Z."/>
            <person name="He W."/>
            <person name="Dai G."/>
            <person name="Sun C."/>
            <person name="Schmutz J."/>
            <person name="Leebens-Mack J.H."/>
            <person name="Li F.W."/>
            <person name="Wang L."/>
        </authorList>
    </citation>
    <scope>NUCLEOTIDE SEQUENCE [LARGE SCALE GENOMIC DNA]</scope>
    <source>
        <strain evidence="2">cv. PW_Plant_1</strain>
    </source>
</reference>
<protein>
    <submittedName>
        <fullName evidence="1">Uncharacterized protein</fullName>
    </submittedName>
</protein>
<gene>
    <name evidence="1" type="ORF">O6H91_13G028500</name>
</gene>
<keyword evidence="2" id="KW-1185">Reference proteome</keyword>
<organism evidence="1 2">
    <name type="scientific">Diphasiastrum complanatum</name>
    <name type="common">Issler's clubmoss</name>
    <name type="synonym">Lycopodium complanatum</name>
    <dbReference type="NCBI Taxonomy" id="34168"/>
    <lineage>
        <taxon>Eukaryota</taxon>
        <taxon>Viridiplantae</taxon>
        <taxon>Streptophyta</taxon>
        <taxon>Embryophyta</taxon>
        <taxon>Tracheophyta</taxon>
        <taxon>Lycopodiopsida</taxon>
        <taxon>Lycopodiales</taxon>
        <taxon>Lycopodiaceae</taxon>
        <taxon>Lycopodioideae</taxon>
        <taxon>Diphasiastrum</taxon>
    </lineage>
</organism>
<evidence type="ECO:0000313" key="1">
    <source>
        <dbReference type="EMBL" id="KAJ7532999.1"/>
    </source>
</evidence>
<proteinExistence type="predicted"/>
<accession>A0ACC2BTC6</accession>
<evidence type="ECO:0000313" key="2">
    <source>
        <dbReference type="Proteomes" id="UP001162992"/>
    </source>
</evidence>
<dbReference type="Proteomes" id="UP001162992">
    <property type="component" value="Chromosome 13"/>
</dbReference>
<dbReference type="EMBL" id="CM055104">
    <property type="protein sequence ID" value="KAJ7532999.1"/>
    <property type="molecule type" value="Genomic_DNA"/>
</dbReference>
<name>A0ACC2BTC6_DIPCM</name>
<sequence length="319" mass="34536">MAGDPEGKPVVVATLPFFQPLIDVMESKFALLKLWEADDKTAFLKENADKIRGLAGNATVGASAEVIDVLTNLEIVSLYSVGFDSVDLVKCRERGIVVTNTPGVLTDETADLAFALVLATMRRVCAADRYVREGLWALKGDFPLSYKVSGKRFGIVGLGRIGSAIAKRAEGFGCSISYYARSKKSEYAYHFYDSVLELAKNSDILVVACALTKETTHIVNRDVLNALGPDGTLVNIARGPVVDEPELVRALVEGRLGAAGLDVFENEPHVPKELLSMDNVVLQPHAGSATWETRSAMADLVLRNLEAHFSGKPLVRLVM</sequence>
<comment type="caution">
    <text evidence="1">The sequence shown here is derived from an EMBL/GenBank/DDBJ whole genome shotgun (WGS) entry which is preliminary data.</text>
</comment>